<dbReference type="NCBIfam" id="TIGR02937">
    <property type="entry name" value="sigma70-ECF"/>
    <property type="match status" value="1"/>
</dbReference>
<evidence type="ECO:0000256" key="3">
    <source>
        <dbReference type="ARBA" id="ARBA00023082"/>
    </source>
</evidence>
<dbReference type="SUPFAM" id="SSF88946">
    <property type="entry name" value="Sigma2 domain of RNA polymerase sigma factors"/>
    <property type="match status" value="1"/>
</dbReference>
<organism evidence="9 10">
    <name type="scientific">Cellulomonas gilvus (strain ATCC 13127 / NRRL B-14078)</name>
    <name type="common">Cellvibrio gilvus</name>
    <dbReference type="NCBI Taxonomy" id="593907"/>
    <lineage>
        <taxon>Bacteria</taxon>
        <taxon>Bacillati</taxon>
        <taxon>Actinomycetota</taxon>
        <taxon>Actinomycetes</taxon>
        <taxon>Micrococcales</taxon>
        <taxon>Cellulomonadaceae</taxon>
        <taxon>Cellulomonas</taxon>
    </lineage>
</organism>
<dbReference type="GO" id="GO:0006352">
    <property type="term" value="P:DNA-templated transcription initiation"/>
    <property type="evidence" value="ECO:0007669"/>
    <property type="project" value="InterPro"/>
</dbReference>
<dbReference type="InterPro" id="IPR036388">
    <property type="entry name" value="WH-like_DNA-bd_sf"/>
</dbReference>
<keyword evidence="2" id="KW-0805">Transcription regulation</keyword>
<dbReference type="CDD" id="cd06171">
    <property type="entry name" value="Sigma70_r4"/>
    <property type="match status" value="1"/>
</dbReference>
<feature type="domain" description="RNA polymerase sigma-70 region 2" evidence="7">
    <location>
        <begin position="10"/>
        <end position="76"/>
    </location>
</feature>
<dbReference type="GO" id="GO:0016987">
    <property type="term" value="F:sigma factor activity"/>
    <property type="evidence" value="ECO:0007669"/>
    <property type="project" value="UniProtKB-KW"/>
</dbReference>
<dbReference type="HOGENOM" id="CLU_047691_15_5_11"/>
<dbReference type="eggNOG" id="COG1595">
    <property type="taxonomic scope" value="Bacteria"/>
</dbReference>
<dbReference type="OrthoDB" id="3688906at2"/>
<dbReference type="PANTHER" id="PTHR43133">
    <property type="entry name" value="RNA POLYMERASE ECF-TYPE SIGMA FACTO"/>
    <property type="match status" value="1"/>
</dbReference>
<evidence type="ECO:0000256" key="4">
    <source>
        <dbReference type="ARBA" id="ARBA00023125"/>
    </source>
</evidence>
<evidence type="ECO:0000313" key="10">
    <source>
        <dbReference type="Proteomes" id="UP000000485"/>
    </source>
</evidence>
<sequence>MAWDGVLDELVRDRGRALVGHAYLLTGDLREAEDLVQDALVKVFSGRRPAAEVESAEAYVRRAIHTLYIDGFRRRRHWATIRHLHAAPDASPSDGPDGPPDLLVGNRLLLAQALAGLSPRERTCVVLHHVEDLPVDEVAAVLSLSTGAVKRYLSDGRRSLRERLGGPADAPTPDERLDLTPRRTR</sequence>
<protein>
    <submittedName>
        <fullName evidence="9">RNA polymerase, sigma-24 subunit, ECF subfamily</fullName>
    </submittedName>
</protein>
<evidence type="ECO:0000256" key="2">
    <source>
        <dbReference type="ARBA" id="ARBA00023015"/>
    </source>
</evidence>
<dbReference type="AlphaFoldDB" id="F8A3B6"/>
<keyword evidence="5" id="KW-0804">Transcription</keyword>
<dbReference type="InterPro" id="IPR007627">
    <property type="entry name" value="RNA_pol_sigma70_r2"/>
</dbReference>
<comment type="similarity">
    <text evidence="1">Belongs to the sigma-70 factor family. ECF subfamily.</text>
</comment>
<dbReference type="InterPro" id="IPR013325">
    <property type="entry name" value="RNA_pol_sigma_r2"/>
</dbReference>
<evidence type="ECO:0000256" key="6">
    <source>
        <dbReference type="SAM" id="MobiDB-lite"/>
    </source>
</evidence>
<dbReference type="InterPro" id="IPR013324">
    <property type="entry name" value="RNA_pol_sigma_r3/r4-like"/>
</dbReference>
<evidence type="ECO:0000313" key="9">
    <source>
        <dbReference type="EMBL" id="AEI13109.1"/>
    </source>
</evidence>
<dbReference type="GO" id="GO:0003677">
    <property type="term" value="F:DNA binding"/>
    <property type="evidence" value="ECO:0007669"/>
    <property type="project" value="UniProtKB-KW"/>
</dbReference>
<keyword evidence="3" id="KW-0731">Sigma factor</keyword>
<dbReference type="InterPro" id="IPR014284">
    <property type="entry name" value="RNA_pol_sigma-70_dom"/>
</dbReference>
<dbReference type="EMBL" id="CP002665">
    <property type="protein sequence ID" value="AEI13109.1"/>
    <property type="molecule type" value="Genomic_DNA"/>
</dbReference>
<dbReference type="InterPro" id="IPR039425">
    <property type="entry name" value="RNA_pol_sigma-70-like"/>
</dbReference>
<proteinExistence type="inferred from homology"/>
<evidence type="ECO:0000259" key="7">
    <source>
        <dbReference type="Pfam" id="PF04542"/>
    </source>
</evidence>
<dbReference type="STRING" id="593907.Celgi_2610"/>
<dbReference type="Pfam" id="PF04542">
    <property type="entry name" value="Sigma70_r2"/>
    <property type="match status" value="1"/>
</dbReference>
<feature type="domain" description="RNA polymerase sigma factor 70 region 4 type 2" evidence="8">
    <location>
        <begin position="108"/>
        <end position="160"/>
    </location>
</feature>
<keyword evidence="10" id="KW-1185">Reference proteome</keyword>
<accession>F8A3B6</accession>
<name>F8A3B6_CELGA</name>
<gene>
    <name evidence="9" type="ordered locus">Celgi_2610</name>
</gene>
<dbReference type="Proteomes" id="UP000000485">
    <property type="component" value="Chromosome"/>
</dbReference>
<dbReference type="InterPro" id="IPR013249">
    <property type="entry name" value="RNA_pol_sigma70_r4_t2"/>
</dbReference>
<evidence type="ECO:0000256" key="1">
    <source>
        <dbReference type="ARBA" id="ARBA00010641"/>
    </source>
</evidence>
<evidence type="ECO:0000256" key="5">
    <source>
        <dbReference type="ARBA" id="ARBA00023163"/>
    </source>
</evidence>
<dbReference type="Pfam" id="PF08281">
    <property type="entry name" value="Sigma70_r4_2"/>
    <property type="match status" value="1"/>
</dbReference>
<feature type="region of interest" description="Disordered" evidence="6">
    <location>
        <begin position="160"/>
        <end position="185"/>
    </location>
</feature>
<reference evidence="10" key="1">
    <citation type="submission" date="2011-04" db="EMBL/GenBank/DDBJ databases">
        <title>Complete sequence of Cellvibrio gilvus ATCC 13127.</title>
        <authorList>
            <person name="Lucas S."/>
            <person name="Han J."/>
            <person name="Lapidus A."/>
            <person name="Cheng J.-F."/>
            <person name="Goodwin L."/>
            <person name="Pitluck S."/>
            <person name="Peters L."/>
            <person name="Munk A."/>
            <person name="Detter J.C."/>
            <person name="Han C."/>
            <person name="Tapia R."/>
            <person name="Land M."/>
            <person name="Hauser L."/>
            <person name="Kyrpides N."/>
            <person name="Ivanova N."/>
            <person name="Ovchinnikova G."/>
            <person name="Pagani I."/>
            <person name="Mead D."/>
            <person name="Brumm P."/>
            <person name="Woyke T."/>
        </authorList>
    </citation>
    <scope>NUCLEOTIDE SEQUENCE [LARGE SCALE GENOMIC DNA]</scope>
    <source>
        <strain evidence="10">ATCC 13127 / NRRL B-14078</strain>
    </source>
</reference>
<dbReference type="KEGG" id="cga:Celgi_2610"/>
<dbReference type="Gene3D" id="1.10.1740.10">
    <property type="match status" value="1"/>
</dbReference>
<evidence type="ECO:0000259" key="8">
    <source>
        <dbReference type="Pfam" id="PF08281"/>
    </source>
</evidence>
<keyword evidence="4" id="KW-0238">DNA-binding</keyword>
<feature type="compositionally biased region" description="Basic and acidic residues" evidence="6">
    <location>
        <begin position="173"/>
        <end position="185"/>
    </location>
</feature>
<dbReference type="SUPFAM" id="SSF88659">
    <property type="entry name" value="Sigma3 and sigma4 domains of RNA polymerase sigma factors"/>
    <property type="match status" value="1"/>
</dbReference>
<dbReference type="Gene3D" id="1.10.10.10">
    <property type="entry name" value="Winged helix-like DNA-binding domain superfamily/Winged helix DNA-binding domain"/>
    <property type="match status" value="1"/>
</dbReference>
<dbReference type="PANTHER" id="PTHR43133:SF50">
    <property type="entry name" value="ECF RNA POLYMERASE SIGMA FACTOR SIGM"/>
    <property type="match status" value="1"/>
</dbReference>
<dbReference type="RefSeq" id="WP_013884626.1">
    <property type="nucleotide sequence ID" value="NC_015671.1"/>
</dbReference>